<accession>A0ABV4U8H6</accession>
<evidence type="ECO:0000256" key="1">
    <source>
        <dbReference type="SAM" id="Phobius"/>
    </source>
</evidence>
<keyword evidence="1" id="KW-1133">Transmembrane helix</keyword>
<evidence type="ECO:0000313" key="4">
    <source>
        <dbReference type="Proteomes" id="UP001575105"/>
    </source>
</evidence>
<name>A0ABV4U8H6_9BACT</name>
<dbReference type="Proteomes" id="UP001575105">
    <property type="component" value="Unassembled WGS sequence"/>
</dbReference>
<dbReference type="EMBL" id="JBGUBD010000010">
    <property type="protein sequence ID" value="MFA9479587.1"/>
    <property type="molecule type" value="Genomic_DNA"/>
</dbReference>
<feature type="transmembrane region" description="Helical" evidence="1">
    <location>
        <begin position="119"/>
        <end position="137"/>
    </location>
</feature>
<evidence type="ECO:0000259" key="2">
    <source>
        <dbReference type="Pfam" id="PF04892"/>
    </source>
</evidence>
<keyword evidence="1" id="KW-0472">Membrane</keyword>
<keyword evidence="1" id="KW-0812">Transmembrane</keyword>
<reference evidence="3 4" key="1">
    <citation type="submission" date="2024-08" db="EMBL/GenBank/DDBJ databases">
        <title>Whole-genome sequencing of halo(alkali)philic microorganisms from hypersaline lakes.</title>
        <authorList>
            <person name="Sorokin D.Y."/>
            <person name="Merkel A.Y."/>
            <person name="Messina E."/>
            <person name="Yakimov M."/>
        </authorList>
    </citation>
    <scope>NUCLEOTIDE SEQUENCE [LARGE SCALE GENOMIC DNA]</scope>
    <source>
        <strain evidence="3 4">AB-hyl4</strain>
    </source>
</reference>
<protein>
    <submittedName>
        <fullName evidence="3">VanZ family protein</fullName>
    </submittedName>
</protein>
<feature type="transmembrane region" description="Helical" evidence="1">
    <location>
        <begin position="92"/>
        <end position="113"/>
    </location>
</feature>
<dbReference type="Pfam" id="PF04892">
    <property type="entry name" value="VanZ"/>
    <property type="match status" value="1"/>
</dbReference>
<sequence length="147" mass="15858">MSKPTNDEPSPWPPPGIGPWVLASMTLWSAVLLVKLYPFSFDSAGSGGEGLLSLSPRSGTTVLWQIAMFVPLGFVEAQLARRLLEGFSAATLMLVMLDAGLLSLVGETVQWWLPTRTSSVIDLAANMIGGVAGYLLCQHLNDWRNRG</sequence>
<gene>
    <name evidence="3" type="ORF">ACERK3_14960</name>
</gene>
<proteinExistence type="predicted"/>
<keyword evidence="4" id="KW-1185">Reference proteome</keyword>
<organism evidence="3 4">
    <name type="scientific">Natronomicrosphaera hydrolytica</name>
    <dbReference type="NCBI Taxonomy" id="3242702"/>
    <lineage>
        <taxon>Bacteria</taxon>
        <taxon>Pseudomonadati</taxon>
        <taxon>Planctomycetota</taxon>
        <taxon>Phycisphaerae</taxon>
        <taxon>Phycisphaerales</taxon>
        <taxon>Phycisphaeraceae</taxon>
        <taxon>Natronomicrosphaera</taxon>
    </lineage>
</organism>
<dbReference type="InterPro" id="IPR006976">
    <property type="entry name" value="VanZ-like"/>
</dbReference>
<evidence type="ECO:0000313" key="3">
    <source>
        <dbReference type="EMBL" id="MFA9479587.1"/>
    </source>
</evidence>
<feature type="transmembrane region" description="Helical" evidence="1">
    <location>
        <begin position="20"/>
        <end position="41"/>
    </location>
</feature>
<comment type="caution">
    <text evidence="3">The sequence shown here is derived from an EMBL/GenBank/DDBJ whole genome shotgun (WGS) entry which is preliminary data.</text>
</comment>
<dbReference type="RefSeq" id="WP_425346513.1">
    <property type="nucleotide sequence ID" value="NZ_JBGUBD010000010.1"/>
</dbReference>
<feature type="domain" description="VanZ-like" evidence="2">
    <location>
        <begin position="60"/>
        <end position="138"/>
    </location>
</feature>